<dbReference type="InterPro" id="IPR005995">
    <property type="entry name" value="Pgm_bpd_ind"/>
</dbReference>
<dbReference type="GO" id="GO:0004619">
    <property type="term" value="F:phosphoglycerate mutase activity"/>
    <property type="evidence" value="ECO:0007669"/>
    <property type="project" value="InterPro"/>
</dbReference>
<sequence length="84" mass="9040">MQRKVNGPVVLVVLDGWGLREEKEHNGVALANTPCYDKLLQTYPFTQLEASGEAVGLPVGQMGNSEVGHTTIGAGCVLYQDLVR</sequence>
<dbReference type="GO" id="GO:0006007">
    <property type="term" value="P:glucose catabolic process"/>
    <property type="evidence" value="ECO:0007669"/>
    <property type="project" value="InterPro"/>
</dbReference>
<name>A0A317JP14_9BACT</name>
<accession>A0A317JP14</accession>
<reference evidence="2 3" key="1">
    <citation type="submission" date="2018-02" db="EMBL/GenBank/DDBJ databases">
        <title>Genomic Reconstructions from Amazon Rainforest and Pasture Soil Reveal Novel Insights into the Physiology of Candidate Phyla in Tropical Sites.</title>
        <authorList>
            <person name="Kroeger M.E."/>
            <person name="Delmont T."/>
            <person name="Eren A.M."/>
            <person name="Guo J."/>
            <person name="Meyer K.M."/>
            <person name="Khan K."/>
            <person name="Rodrigues J.L.M."/>
            <person name="Bohannan B.J.M."/>
            <person name="Tringe S."/>
            <person name="Borges C.D."/>
            <person name="Tiedje J."/>
            <person name="Tsai S.M."/>
            <person name="Nusslein K."/>
        </authorList>
    </citation>
    <scope>NUCLEOTIDE SEQUENCE [LARGE SCALE GENOMIC DNA]</scope>
    <source>
        <strain evidence="2">Amazon FNV 2010 28 9</strain>
    </source>
</reference>
<dbReference type="GO" id="GO:0030145">
    <property type="term" value="F:manganese ion binding"/>
    <property type="evidence" value="ECO:0007669"/>
    <property type="project" value="TreeGrafter"/>
</dbReference>
<evidence type="ECO:0000313" key="3">
    <source>
        <dbReference type="Proteomes" id="UP000246104"/>
    </source>
</evidence>
<dbReference type="PANTHER" id="PTHR31637:SF0">
    <property type="entry name" value="2,3-BISPHOSPHOGLYCERATE-INDEPENDENT PHOSPHOGLYCERATE MUTASE"/>
    <property type="match status" value="1"/>
</dbReference>
<dbReference type="Proteomes" id="UP000246104">
    <property type="component" value="Unassembled WGS sequence"/>
</dbReference>
<evidence type="ECO:0000313" key="2">
    <source>
        <dbReference type="EMBL" id="PWU23514.1"/>
    </source>
</evidence>
<dbReference type="PANTHER" id="PTHR31637">
    <property type="entry name" value="2,3-BISPHOSPHOGLYCERATE-INDEPENDENT PHOSPHOGLYCERATE MUTASE"/>
    <property type="match status" value="1"/>
</dbReference>
<comment type="caution">
    <text evidence="2">The sequence shown here is derived from an EMBL/GenBank/DDBJ whole genome shotgun (WGS) entry which is preliminary data.</text>
</comment>
<feature type="domain" description="Metalloenzyme" evidence="1">
    <location>
        <begin position="8"/>
        <end position="72"/>
    </location>
</feature>
<dbReference type="Gene3D" id="3.40.720.10">
    <property type="entry name" value="Alkaline Phosphatase, subunit A"/>
    <property type="match status" value="1"/>
</dbReference>
<dbReference type="SUPFAM" id="SSF53649">
    <property type="entry name" value="Alkaline phosphatase-like"/>
    <property type="match status" value="1"/>
</dbReference>
<evidence type="ECO:0000259" key="1">
    <source>
        <dbReference type="Pfam" id="PF01676"/>
    </source>
</evidence>
<dbReference type="InterPro" id="IPR017850">
    <property type="entry name" value="Alkaline_phosphatase_core_sf"/>
</dbReference>
<gene>
    <name evidence="2" type="ORF">C5B42_02585</name>
</gene>
<dbReference type="AlphaFoldDB" id="A0A317JP14"/>
<feature type="non-terminal residue" evidence="2">
    <location>
        <position position="84"/>
    </location>
</feature>
<dbReference type="InterPro" id="IPR006124">
    <property type="entry name" value="Metalloenzyme"/>
</dbReference>
<protein>
    <submittedName>
        <fullName evidence="2">2,3-bisphosphoglycerate-independent phosphoglycerate mutase</fullName>
    </submittedName>
</protein>
<dbReference type="EMBL" id="PSRQ01000031">
    <property type="protein sequence ID" value="PWU23514.1"/>
    <property type="molecule type" value="Genomic_DNA"/>
</dbReference>
<organism evidence="2 3">
    <name type="scientific">Candidatus Cerribacteria bacterium 'Amazon FNV 2010 28 9'</name>
    <dbReference type="NCBI Taxonomy" id="2081795"/>
    <lineage>
        <taxon>Bacteria</taxon>
        <taxon>Candidatus Cerribacteria</taxon>
    </lineage>
</organism>
<proteinExistence type="predicted"/>
<dbReference type="Pfam" id="PF01676">
    <property type="entry name" value="Metalloenzyme"/>
    <property type="match status" value="1"/>
</dbReference>